<evidence type="ECO:0000256" key="1">
    <source>
        <dbReference type="SAM" id="Phobius"/>
    </source>
</evidence>
<dbReference type="RefSeq" id="WP_380848080.1">
    <property type="nucleotide sequence ID" value="NZ_JBHSFP010000031.1"/>
</dbReference>
<keyword evidence="1" id="KW-0812">Transmembrane</keyword>
<evidence type="ECO:0008006" key="4">
    <source>
        <dbReference type="Google" id="ProtNLM"/>
    </source>
</evidence>
<dbReference type="Proteomes" id="UP001596004">
    <property type="component" value="Unassembled WGS sequence"/>
</dbReference>
<keyword evidence="1" id="KW-0472">Membrane</keyword>
<dbReference type="EMBL" id="JBHSFP010000031">
    <property type="protein sequence ID" value="MFC4535467.1"/>
    <property type="molecule type" value="Genomic_DNA"/>
</dbReference>
<feature type="transmembrane region" description="Helical" evidence="1">
    <location>
        <begin position="21"/>
        <end position="39"/>
    </location>
</feature>
<accession>A0ABV9CS01</accession>
<reference evidence="3" key="1">
    <citation type="journal article" date="2019" name="Int. J. Syst. Evol. Microbiol.">
        <title>The Global Catalogue of Microorganisms (GCM) 10K type strain sequencing project: providing services to taxonomists for standard genome sequencing and annotation.</title>
        <authorList>
            <consortium name="The Broad Institute Genomics Platform"/>
            <consortium name="The Broad Institute Genome Sequencing Center for Infectious Disease"/>
            <person name="Wu L."/>
            <person name="Ma J."/>
        </authorList>
    </citation>
    <scope>NUCLEOTIDE SEQUENCE [LARGE SCALE GENOMIC DNA]</scope>
    <source>
        <strain evidence="3">CGMCC 4.7132</strain>
    </source>
</reference>
<organism evidence="2 3">
    <name type="scientific">Sphaerisporangium dianthi</name>
    <dbReference type="NCBI Taxonomy" id="1436120"/>
    <lineage>
        <taxon>Bacteria</taxon>
        <taxon>Bacillati</taxon>
        <taxon>Actinomycetota</taxon>
        <taxon>Actinomycetes</taxon>
        <taxon>Streptosporangiales</taxon>
        <taxon>Streptosporangiaceae</taxon>
        <taxon>Sphaerisporangium</taxon>
    </lineage>
</organism>
<evidence type="ECO:0000313" key="2">
    <source>
        <dbReference type="EMBL" id="MFC4535467.1"/>
    </source>
</evidence>
<keyword evidence="1" id="KW-1133">Transmembrane helix</keyword>
<evidence type="ECO:0000313" key="3">
    <source>
        <dbReference type="Proteomes" id="UP001596004"/>
    </source>
</evidence>
<gene>
    <name evidence="2" type="ORF">ACFO60_32285</name>
</gene>
<comment type="caution">
    <text evidence="2">The sequence shown here is derived from an EMBL/GenBank/DDBJ whole genome shotgun (WGS) entry which is preliminary data.</text>
</comment>
<feature type="transmembrane region" description="Helical" evidence="1">
    <location>
        <begin position="45"/>
        <end position="63"/>
    </location>
</feature>
<sequence length="323" mass="36345">MNGRALGGPSAEVTSKALRKIIVTVLTGSITFGLTNIIVDQPIYSVILSTFLGGVVYVIQYLVEVDTQLQAVRDEQRRHHGTIEALVRSGFSRISEATELFGLVESSAFRTDVVTQLVRNATQLGPETPELIHDFAQAEIERMSRFFRELGEGNVIHEGEDREWLLGLATNTRSSIDAISLTTVDAGSSDVEGGFWVTDLGQRYLRIQRDLVQRGVRVRRIFILDRSDRLQAEVFRRQYHWQEEISIDVRVLELLTIPTALRSSIFDFIIFDDAVSYEVTPTSWVGDNLGSLIVNTRLVLDDPHIADRKKTFEELWELAAPLG</sequence>
<proteinExistence type="predicted"/>
<protein>
    <recommendedName>
        <fullName evidence="4">Phosphatidylserine/phosphatidylglycerophosphate/ cardiolipin synthase family protein</fullName>
    </recommendedName>
</protein>
<keyword evidence="3" id="KW-1185">Reference proteome</keyword>
<name>A0ABV9CS01_9ACTN</name>